<evidence type="ECO:0000313" key="4">
    <source>
        <dbReference type="Proteomes" id="UP001552427"/>
    </source>
</evidence>
<dbReference type="SUPFAM" id="SSF53335">
    <property type="entry name" value="S-adenosyl-L-methionine-dependent methyltransferases"/>
    <property type="match status" value="1"/>
</dbReference>
<evidence type="ECO:0000313" key="3">
    <source>
        <dbReference type="EMBL" id="MEV4292780.1"/>
    </source>
</evidence>
<feature type="compositionally biased region" description="Polar residues" evidence="1">
    <location>
        <begin position="131"/>
        <end position="140"/>
    </location>
</feature>
<feature type="domain" description="Methyltransferase" evidence="2">
    <location>
        <begin position="28"/>
        <end position="69"/>
    </location>
</feature>
<evidence type="ECO:0000259" key="2">
    <source>
        <dbReference type="Pfam" id="PF13649"/>
    </source>
</evidence>
<dbReference type="InterPro" id="IPR041698">
    <property type="entry name" value="Methyltransf_25"/>
</dbReference>
<evidence type="ECO:0000256" key="1">
    <source>
        <dbReference type="SAM" id="MobiDB-lite"/>
    </source>
</evidence>
<gene>
    <name evidence="3" type="ORF">AB0K40_45350</name>
</gene>
<dbReference type="EMBL" id="JBFARM010000020">
    <property type="protein sequence ID" value="MEV4292780.1"/>
    <property type="molecule type" value="Genomic_DNA"/>
</dbReference>
<feature type="region of interest" description="Disordered" evidence="1">
    <location>
        <begin position="1"/>
        <end position="32"/>
    </location>
</feature>
<sequence length="151" mass="15332">MGRGRRQRPPGASGDAAGSAEGNPAGRGCGTGETTLLAARQATTGGAVGVDLSAPMLRQARHAAAAAGIGNAVPGGRLAAVCPQQPEECGWYVIPVAALLGVRPNRHGCRRTSAERRTRPPRPFSPAVPLVTSSSRTSCSLEGGGTRRQLS</sequence>
<dbReference type="Gene3D" id="3.40.50.150">
    <property type="entry name" value="Vaccinia Virus protein VP39"/>
    <property type="match status" value="1"/>
</dbReference>
<organism evidence="3 4">
    <name type="scientific">Nonomuraea bangladeshensis</name>
    <dbReference type="NCBI Taxonomy" id="404385"/>
    <lineage>
        <taxon>Bacteria</taxon>
        <taxon>Bacillati</taxon>
        <taxon>Actinomycetota</taxon>
        <taxon>Actinomycetes</taxon>
        <taxon>Streptosporangiales</taxon>
        <taxon>Streptosporangiaceae</taxon>
        <taxon>Nonomuraea</taxon>
    </lineage>
</organism>
<accession>A0ABV3HKZ9</accession>
<keyword evidence="3" id="KW-0489">Methyltransferase</keyword>
<feature type="compositionally biased region" description="Gly residues" evidence="1">
    <location>
        <begin position="142"/>
        <end position="151"/>
    </location>
</feature>
<dbReference type="EC" id="2.1.-.-" evidence="3"/>
<dbReference type="GO" id="GO:0008168">
    <property type="term" value="F:methyltransferase activity"/>
    <property type="evidence" value="ECO:0007669"/>
    <property type="project" value="UniProtKB-KW"/>
</dbReference>
<feature type="region of interest" description="Disordered" evidence="1">
    <location>
        <begin position="110"/>
        <end position="151"/>
    </location>
</feature>
<dbReference type="InterPro" id="IPR029063">
    <property type="entry name" value="SAM-dependent_MTases_sf"/>
</dbReference>
<dbReference type="GO" id="GO:0032259">
    <property type="term" value="P:methylation"/>
    <property type="evidence" value="ECO:0007669"/>
    <property type="project" value="UniProtKB-KW"/>
</dbReference>
<dbReference type="Pfam" id="PF13649">
    <property type="entry name" value="Methyltransf_25"/>
    <property type="match status" value="1"/>
</dbReference>
<name>A0ABV3HKZ9_9ACTN</name>
<comment type="caution">
    <text evidence="3">The sequence shown here is derived from an EMBL/GenBank/DDBJ whole genome shotgun (WGS) entry which is preliminary data.</text>
</comment>
<feature type="compositionally biased region" description="Low complexity" evidence="1">
    <location>
        <begin position="11"/>
        <end position="22"/>
    </location>
</feature>
<dbReference type="Proteomes" id="UP001552427">
    <property type="component" value="Unassembled WGS sequence"/>
</dbReference>
<protein>
    <submittedName>
        <fullName evidence="3">Class I SAM-dependent methyltransferase</fullName>
        <ecNumber evidence="3">2.1.-.-</ecNumber>
    </submittedName>
</protein>
<reference evidence="3 4" key="1">
    <citation type="submission" date="2024-06" db="EMBL/GenBank/DDBJ databases">
        <title>The Natural Products Discovery Center: Release of the First 8490 Sequenced Strains for Exploring Actinobacteria Biosynthetic Diversity.</title>
        <authorList>
            <person name="Kalkreuter E."/>
            <person name="Kautsar S.A."/>
            <person name="Yang D."/>
            <person name="Bader C.D."/>
            <person name="Teijaro C.N."/>
            <person name="Fluegel L."/>
            <person name="Davis C.M."/>
            <person name="Simpson J.R."/>
            <person name="Lauterbach L."/>
            <person name="Steele A.D."/>
            <person name="Gui C."/>
            <person name="Meng S."/>
            <person name="Li G."/>
            <person name="Viehrig K."/>
            <person name="Ye F."/>
            <person name="Su P."/>
            <person name="Kiefer A.F."/>
            <person name="Nichols A."/>
            <person name="Cepeda A.J."/>
            <person name="Yan W."/>
            <person name="Fan B."/>
            <person name="Jiang Y."/>
            <person name="Adhikari A."/>
            <person name="Zheng C.-J."/>
            <person name="Schuster L."/>
            <person name="Cowan T.M."/>
            <person name="Smanski M.J."/>
            <person name="Chevrette M.G."/>
            <person name="De Carvalho L.P.S."/>
            <person name="Shen B."/>
        </authorList>
    </citation>
    <scope>NUCLEOTIDE SEQUENCE [LARGE SCALE GENOMIC DNA]</scope>
    <source>
        <strain evidence="3 4">NPDC049574</strain>
    </source>
</reference>
<dbReference type="RefSeq" id="WP_364463408.1">
    <property type="nucleotide sequence ID" value="NZ_JBFARM010000020.1"/>
</dbReference>
<proteinExistence type="predicted"/>
<keyword evidence="3" id="KW-0808">Transferase</keyword>
<keyword evidence="4" id="KW-1185">Reference proteome</keyword>